<dbReference type="SUPFAM" id="SSF53335">
    <property type="entry name" value="S-adenosyl-L-methionine-dependent methyltransferases"/>
    <property type="match status" value="1"/>
</dbReference>
<evidence type="ECO:0000256" key="1">
    <source>
        <dbReference type="ARBA" id="ARBA00012771"/>
    </source>
</evidence>
<dbReference type="NCBIfam" id="TIGR03704">
    <property type="entry name" value="PrmC_rel_meth"/>
    <property type="match status" value="1"/>
</dbReference>
<evidence type="ECO:0000256" key="4">
    <source>
        <dbReference type="ARBA" id="ARBA00022691"/>
    </source>
</evidence>
<evidence type="ECO:0000256" key="5">
    <source>
        <dbReference type="ARBA" id="ARBA00048391"/>
    </source>
</evidence>
<dbReference type="Proteomes" id="UP001601992">
    <property type="component" value="Unassembled WGS sequence"/>
</dbReference>
<dbReference type="PANTHER" id="PTHR18895:SF74">
    <property type="entry name" value="MTRF1L RELEASE FACTOR GLUTAMINE METHYLTRANSFERASE"/>
    <property type="match status" value="1"/>
</dbReference>
<dbReference type="CDD" id="cd02440">
    <property type="entry name" value="AdoMet_MTases"/>
    <property type="match status" value="1"/>
</dbReference>
<protein>
    <recommendedName>
        <fullName evidence="1">peptide chain release factor N(5)-glutamine methyltransferase</fullName>
        <ecNumber evidence="1">2.1.1.297</ecNumber>
    </recommendedName>
</protein>
<dbReference type="InterPro" id="IPR029063">
    <property type="entry name" value="SAM-dependent_MTases_sf"/>
</dbReference>
<evidence type="ECO:0000313" key="8">
    <source>
        <dbReference type="Proteomes" id="UP001601992"/>
    </source>
</evidence>
<dbReference type="Pfam" id="PF05175">
    <property type="entry name" value="MTS"/>
    <property type="match status" value="1"/>
</dbReference>
<keyword evidence="4" id="KW-0949">S-adenosyl-L-methionine</keyword>
<dbReference type="Gene3D" id="3.40.50.150">
    <property type="entry name" value="Vaccinia Virus protein VP39"/>
    <property type="match status" value="1"/>
</dbReference>
<sequence length="265" mass="27845">MIVSDIDSLITTLRTAGCVFAEEEAALLAEAAASESDLKDLVVQRVSGVPLEHLLGWTEFRGLRVAVAPGVFVPRQRTGFLVELVAADPHDPCVILDMCCGCGALGLAVATELSATGVRVELTASDLEPAAVTCARRNLAPLNASVYQGDLFTPLPPDLAGRVHLLLANTPYVPTAAIADMPPEARDHEPRTALDGGPDGLTVFRRVAAAAPHWLAPGGRLLIETSSEQSALATEILAYHGLTPAIAESEELYATVVIGTRPITE</sequence>
<dbReference type="NCBIfam" id="TIGR00536">
    <property type="entry name" value="hemK_fam"/>
    <property type="match status" value="1"/>
</dbReference>
<dbReference type="PANTHER" id="PTHR18895">
    <property type="entry name" value="HEMK METHYLTRANSFERASE"/>
    <property type="match status" value="1"/>
</dbReference>
<dbReference type="EMBL" id="JBIAQY010000004">
    <property type="protein sequence ID" value="MFF3568888.1"/>
    <property type="molecule type" value="Genomic_DNA"/>
</dbReference>
<proteinExistence type="predicted"/>
<comment type="catalytic activity">
    <reaction evidence="5">
        <text>L-glutaminyl-[peptide chain release factor] + S-adenosyl-L-methionine = N(5)-methyl-L-glutaminyl-[peptide chain release factor] + S-adenosyl-L-homocysteine + H(+)</text>
        <dbReference type="Rhea" id="RHEA:42896"/>
        <dbReference type="Rhea" id="RHEA-COMP:10271"/>
        <dbReference type="Rhea" id="RHEA-COMP:10272"/>
        <dbReference type="ChEBI" id="CHEBI:15378"/>
        <dbReference type="ChEBI" id="CHEBI:30011"/>
        <dbReference type="ChEBI" id="CHEBI:57856"/>
        <dbReference type="ChEBI" id="CHEBI:59789"/>
        <dbReference type="ChEBI" id="CHEBI:61891"/>
        <dbReference type="EC" id="2.1.1.297"/>
    </reaction>
</comment>
<comment type="caution">
    <text evidence="7">The sequence shown here is derived from an EMBL/GenBank/DDBJ whole genome shotgun (WGS) entry which is preliminary data.</text>
</comment>
<dbReference type="InterPro" id="IPR004556">
    <property type="entry name" value="HemK-like"/>
</dbReference>
<evidence type="ECO:0000256" key="2">
    <source>
        <dbReference type="ARBA" id="ARBA00022603"/>
    </source>
</evidence>
<reference evidence="7 8" key="1">
    <citation type="submission" date="2024-10" db="EMBL/GenBank/DDBJ databases">
        <title>The Natural Products Discovery Center: Release of the First 8490 Sequenced Strains for Exploring Actinobacteria Biosynthetic Diversity.</title>
        <authorList>
            <person name="Kalkreuter E."/>
            <person name="Kautsar S.A."/>
            <person name="Yang D."/>
            <person name="Bader C.D."/>
            <person name="Teijaro C.N."/>
            <person name="Fluegel L."/>
            <person name="Davis C.M."/>
            <person name="Simpson J.R."/>
            <person name="Lauterbach L."/>
            <person name="Steele A.D."/>
            <person name="Gui C."/>
            <person name="Meng S."/>
            <person name="Li G."/>
            <person name="Viehrig K."/>
            <person name="Ye F."/>
            <person name="Su P."/>
            <person name="Kiefer A.F."/>
            <person name="Nichols A."/>
            <person name="Cepeda A.J."/>
            <person name="Yan W."/>
            <person name="Fan B."/>
            <person name="Jiang Y."/>
            <person name="Adhikari A."/>
            <person name="Zheng C.-J."/>
            <person name="Schuster L."/>
            <person name="Cowan T.M."/>
            <person name="Smanski M.J."/>
            <person name="Chevrette M.G."/>
            <person name="De Carvalho L.P.S."/>
            <person name="Shen B."/>
        </authorList>
    </citation>
    <scope>NUCLEOTIDE SEQUENCE [LARGE SCALE GENOMIC DNA]</scope>
    <source>
        <strain evidence="7 8">NPDC002593</strain>
    </source>
</reference>
<accession>A0ABW6RXX2</accession>
<dbReference type="EC" id="2.1.1.297" evidence="1"/>
<dbReference type="InterPro" id="IPR050320">
    <property type="entry name" value="N5-glutamine_MTase"/>
</dbReference>
<evidence type="ECO:0000259" key="6">
    <source>
        <dbReference type="Pfam" id="PF05175"/>
    </source>
</evidence>
<keyword evidence="8" id="KW-1185">Reference proteome</keyword>
<evidence type="ECO:0000256" key="3">
    <source>
        <dbReference type="ARBA" id="ARBA00022679"/>
    </source>
</evidence>
<dbReference type="InterPro" id="IPR022446">
    <property type="entry name" value="MeTrfrase_put"/>
</dbReference>
<gene>
    <name evidence="7" type="ORF">ACFYXQ_14040</name>
</gene>
<evidence type="ECO:0000313" key="7">
    <source>
        <dbReference type="EMBL" id="MFF3568888.1"/>
    </source>
</evidence>
<dbReference type="RefSeq" id="WP_387403739.1">
    <property type="nucleotide sequence ID" value="NZ_JBIAQY010000004.1"/>
</dbReference>
<keyword evidence="3" id="KW-0808">Transferase</keyword>
<keyword evidence="2" id="KW-0489">Methyltransferase</keyword>
<name>A0ABW6RXX2_9NOCA</name>
<organism evidence="7 8">
    <name type="scientific">Nocardia jiangxiensis</name>
    <dbReference type="NCBI Taxonomy" id="282685"/>
    <lineage>
        <taxon>Bacteria</taxon>
        <taxon>Bacillati</taxon>
        <taxon>Actinomycetota</taxon>
        <taxon>Actinomycetes</taxon>
        <taxon>Mycobacteriales</taxon>
        <taxon>Nocardiaceae</taxon>
        <taxon>Nocardia</taxon>
    </lineage>
</organism>
<feature type="domain" description="Methyltransferase small" evidence="6">
    <location>
        <begin position="69"/>
        <end position="172"/>
    </location>
</feature>
<dbReference type="InterPro" id="IPR007848">
    <property type="entry name" value="Small_mtfrase_dom"/>
</dbReference>